<feature type="transmembrane region" description="Helical" evidence="8">
    <location>
        <begin position="158"/>
        <end position="187"/>
    </location>
</feature>
<comment type="caution">
    <text evidence="10">The sequence shown here is derived from an EMBL/GenBank/DDBJ whole genome shotgun (WGS) entry which is preliminary data.</text>
</comment>
<feature type="transmembrane region" description="Helical" evidence="8">
    <location>
        <begin position="250"/>
        <end position="271"/>
    </location>
</feature>
<feature type="transmembrane region" description="Helical" evidence="8">
    <location>
        <begin position="283"/>
        <end position="302"/>
    </location>
</feature>
<evidence type="ECO:0000256" key="5">
    <source>
        <dbReference type="ARBA" id="ARBA00022692"/>
    </source>
</evidence>
<dbReference type="InterPro" id="IPR050297">
    <property type="entry name" value="LipidA_mod_glycosyltrf_83"/>
</dbReference>
<dbReference type="PANTHER" id="PTHR33908">
    <property type="entry name" value="MANNOSYLTRANSFERASE YKCB-RELATED"/>
    <property type="match status" value="1"/>
</dbReference>
<proteinExistence type="predicted"/>
<reference evidence="10 11" key="1">
    <citation type="submission" date="2016-06" db="EMBL/GenBank/DDBJ databases">
        <title>Genome sequence of Tepidimonas fonticaldi PL17.</title>
        <authorList>
            <person name="Pinnaka A.K."/>
        </authorList>
    </citation>
    <scope>NUCLEOTIDE SEQUENCE [LARGE SCALE GENOMIC DNA]</scope>
    <source>
        <strain evidence="10 11">PL17</strain>
    </source>
</reference>
<dbReference type="PANTHER" id="PTHR33908:SF3">
    <property type="entry name" value="UNDECAPRENYL PHOSPHATE-ALPHA-4-AMINO-4-DEOXY-L-ARABINOSE ARABINOSYL TRANSFERASE"/>
    <property type="match status" value="1"/>
</dbReference>
<dbReference type="GO" id="GO:0005886">
    <property type="term" value="C:plasma membrane"/>
    <property type="evidence" value="ECO:0007669"/>
    <property type="project" value="UniProtKB-SubCell"/>
</dbReference>
<dbReference type="RefSeq" id="WP_068610802.1">
    <property type="nucleotide sequence ID" value="NZ_LZDH01000066.1"/>
</dbReference>
<name>A0A1A6DSK5_9BURK</name>
<protein>
    <recommendedName>
        <fullName evidence="9">Glycosyltransferase RgtA/B/C/D-like domain-containing protein</fullName>
    </recommendedName>
</protein>
<dbReference type="Pfam" id="PF13231">
    <property type="entry name" value="PMT_2"/>
    <property type="match status" value="1"/>
</dbReference>
<evidence type="ECO:0000313" key="11">
    <source>
        <dbReference type="Proteomes" id="UP000091969"/>
    </source>
</evidence>
<feature type="transmembrane region" description="Helical" evidence="8">
    <location>
        <begin position="375"/>
        <end position="392"/>
    </location>
</feature>
<comment type="subcellular location">
    <subcellularLocation>
        <location evidence="1">Cell membrane</location>
        <topology evidence="1">Multi-pass membrane protein</topology>
    </subcellularLocation>
</comment>
<keyword evidence="7 8" id="KW-0472">Membrane</keyword>
<organism evidence="10 11">
    <name type="scientific">Tepidimonas fonticaldi</name>
    <dbReference type="NCBI Taxonomy" id="1101373"/>
    <lineage>
        <taxon>Bacteria</taxon>
        <taxon>Pseudomonadati</taxon>
        <taxon>Pseudomonadota</taxon>
        <taxon>Betaproteobacteria</taxon>
        <taxon>Burkholderiales</taxon>
        <taxon>Tepidimonas</taxon>
    </lineage>
</organism>
<gene>
    <name evidence="10" type="ORF">A9O67_10285</name>
</gene>
<feature type="transmembrane region" description="Helical" evidence="8">
    <location>
        <begin position="109"/>
        <end position="138"/>
    </location>
</feature>
<evidence type="ECO:0000259" key="9">
    <source>
        <dbReference type="Pfam" id="PF13231"/>
    </source>
</evidence>
<accession>A0A1A6DSK5</accession>
<dbReference type="GO" id="GO:0009103">
    <property type="term" value="P:lipopolysaccharide biosynthetic process"/>
    <property type="evidence" value="ECO:0007669"/>
    <property type="project" value="UniProtKB-ARBA"/>
</dbReference>
<evidence type="ECO:0000256" key="1">
    <source>
        <dbReference type="ARBA" id="ARBA00004651"/>
    </source>
</evidence>
<dbReference type="EMBL" id="LZDH01000066">
    <property type="protein sequence ID" value="OBS29785.1"/>
    <property type="molecule type" value="Genomic_DNA"/>
</dbReference>
<evidence type="ECO:0000313" key="10">
    <source>
        <dbReference type="EMBL" id="OBS29785.1"/>
    </source>
</evidence>
<evidence type="ECO:0000256" key="2">
    <source>
        <dbReference type="ARBA" id="ARBA00022475"/>
    </source>
</evidence>
<evidence type="ECO:0000256" key="4">
    <source>
        <dbReference type="ARBA" id="ARBA00022679"/>
    </source>
</evidence>
<sequence length="500" mass="55924">MRWMLWLVPLAAWLTGLGTPPLFDVDEGAFSEATREMLVNGDWLSTWLNGVPRYDKPILIYWLQALSVAVLGLHEWALRLPSALAAMGWGWAVWRFVRERADAAAAERALWIVATALGPWIMARAATADALLNLWLTLACLDLWRYLERGQRPDLLRVYFWVGLGLLTKGPVAVLIPAAAGTLYTLLTRDGSTWRRIAFDMRGWLLLLAVAAPWYAAMLLTHGQAFVDGFILRHNVQRFTGTLEGHSGGWLYYLIALPLLLLPWSAALPAVLRQIKPDVQTPLTRYLWLWCGFVLVFFSLSGTKLPHYVLYGSTPLMILLALRLPALRGAWLIVPVALLALWPHLPALLHEAGLRTGNPYYRAQLALARDLAPTLYAPVAWAVLIAGIVVALQRRWPVWRRLQALAAMQALLLGALVAPWFGDVLQGAVRHAGRLAHQAQAPAVLWRFDAPSFSVYAQSITPKRLPEPGEWALTRLDRLPDVPHTVIYQRGGVVLLRRDP</sequence>
<evidence type="ECO:0000256" key="7">
    <source>
        <dbReference type="ARBA" id="ARBA00023136"/>
    </source>
</evidence>
<dbReference type="GO" id="GO:0010041">
    <property type="term" value="P:response to iron(III) ion"/>
    <property type="evidence" value="ECO:0007669"/>
    <property type="project" value="TreeGrafter"/>
</dbReference>
<dbReference type="InterPro" id="IPR038731">
    <property type="entry name" value="RgtA/B/C-like"/>
</dbReference>
<dbReference type="Proteomes" id="UP000091969">
    <property type="component" value="Unassembled WGS sequence"/>
</dbReference>
<feature type="transmembrane region" description="Helical" evidence="8">
    <location>
        <begin position="331"/>
        <end position="349"/>
    </location>
</feature>
<evidence type="ECO:0000256" key="3">
    <source>
        <dbReference type="ARBA" id="ARBA00022676"/>
    </source>
</evidence>
<keyword evidence="4" id="KW-0808">Transferase</keyword>
<keyword evidence="5 8" id="KW-0812">Transmembrane</keyword>
<dbReference type="STRING" id="1101373.A9O67_10285"/>
<feature type="transmembrane region" description="Helical" evidence="8">
    <location>
        <begin position="199"/>
        <end position="217"/>
    </location>
</feature>
<evidence type="ECO:0000256" key="8">
    <source>
        <dbReference type="SAM" id="Phobius"/>
    </source>
</evidence>
<keyword evidence="6 8" id="KW-1133">Transmembrane helix</keyword>
<keyword evidence="2" id="KW-1003">Cell membrane</keyword>
<feature type="transmembrane region" description="Helical" evidence="8">
    <location>
        <begin position="404"/>
        <end position="422"/>
    </location>
</feature>
<feature type="domain" description="Glycosyltransferase RgtA/B/C/D-like" evidence="9">
    <location>
        <begin position="55"/>
        <end position="214"/>
    </location>
</feature>
<keyword evidence="11" id="KW-1185">Reference proteome</keyword>
<evidence type="ECO:0000256" key="6">
    <source>
        <dbReference type="ARBA" id="ARBA00022989"/>
    </source>
</evidence>
<keyword evidence="3" id="KW-0328">Glycosyltransferase</keyword>
<dbReference type="OrthoDB" id="9775035at2"/>
<feature type="transmembrane region" description="Helical" evidence="8">
    <location>
        <begin position="76"/>
        <end position="97"/>
    </location>
</feature>
<dbReference type="GO" id="GO:0016763">
    <property type="term" value="F:pentosyltransferase activity"/>
    <property type="evidence" value="ECO:0007669"/>
    <property type="project" value="TreeGrafter"/>
</dbReference>
<dbReference type="AlphaFoldDB" id="A0A1A6DSK5"/>